<dbReference type="PROSITE" id="PS51123">
    <property type="entry name" value="OMPA_2"/>
    <property type="match status" value="1"/>
</dbReference>
<evidence type="ECO:0000256" key="1">
    <source>
        <dbReference type="ARBA" id="ARBA00022618"/>
    </source>
</evidence>
<sequence length="167" mass="18024">MNVFKTGLGLVVLSAVLAGCSSTATNTDGNTGTPSATETSSSAESSAVDNSSVTTDEPTEVALETTVYFDFDQFTIKSEYRSVLTAHAEALKANPRSVRLEGHADERGTREYNIALGERRANAVRDFLVLQGVDSSLLETVSYGEEKPAVLGRDEQSWSQNRRVEIK</sequence>
<reference evidence="12 13" key="1">
    <citation type="submission" date="2024-04" db="EMBL/GenBank/DDBJ databases">
        <title>Draft genome sequence of Sessilibacter corallicola NBRC 116591.</title>
        <authorList>
            <person name="Miyakawa T."/>
            <person name="Kusuya Y."/>
            <person name="Miura T."/>
        </authorList>
    </citation>
    <scope>NUCLEOTIDE SEQUENCE [LARGE SCALE GENOMIC DNA]</scope>
    <source>
        <strain evidence="12 13">KU-00831-HH</strain>
    </source>
</reference>
<evidence type="ECO:0000313" key="13">
    <source>
        <dbReference type="Proteomes" id="UP001465153"/>
    </source>
</evidence>
<feature type="compositionally biased region" description="Polar residues" evidence="9">
    <location>
        <begin position="23"/>
        <end position="34"/>
    </location>
</feature>
<evidence type="ECO:0000256" key="2">
    <source>
        <dbReference type="ARBA" id="ARBA00022729"/>
    </source>
</evidence>
<dbReference type="InterPro" id="IPR050330">
    <property type="entry name" value="Bact_OuterMem_StrucFunc"/>
</dbReference>
<dbReference type="PRINTS" id="PR01021">
    <property type="entry name" value="OMPADOMAIN"/>
</dbReference>
<dbReference type="HAMAP" id="MF_02204">
    <property type="entry name" value="Pal"/>
    <property type="match status" value="1"/>
</dbReference>
<dbReference type="NCBIfam" id="TIGR02802">
    <property type="entry name" value="Pal_lipo"/>
    <property type="match status" value="1"/>
</dbReference>
<dbReference type="InterPro" id="IPR006665">
    <property type="entry name" value="OmpA-like"/>
</dbReference>
<keyword evidence="1 8" id="KW-0132">Cell division</keyword>
<name>A0ABQ0A7N8_9GAMM</name>
<feature type="chain" id="PRO_5045042901" description="Peptidoglycan-associated lipoprotein" evidence="10">
    <location>
        <begin position="25"/>
        <end position="167"/>
    </location>
</feature>
<dbReference type="InterPro" id="IPR014169">
    <property type="entry name" value="Pal_lipo_C"/>
</dbReference>
<dbReference type="RefSeq" id="WP_233088886.1">
    <property type="nucleotide sequence ID" value="NZ_BAABWN010000004.1"/>
</dbReference>
<evidence type="ECO:0000313" key="12">
    <source>
        <dbReference type="EMBL" id="GAA6167651.1"/>
    </source>
</evidence>
<dbReference type="InterPro" id="IPR039001">
    <property type="entry name" value="Pal"/>
</dbReference>
<proteinExistence type="inferred from homology"/>
<keyword evidence="2 8" id="KW-0732">Signal</keyword>
<dbReference type="Pfam" id="PF00691">
    <property type="entry name" value="OmpA"/>
    <property type="match status" value="1"/>
</dbReference>
<feature type="compositionally biased region" description="Low complexity" evidence="9">
    <location>
        <begin position="35"/>
        <end position="47"/>
    </location>
</feature>
<evidence type="ECO:0000256" key="8">
    <source>
        <dbReference type="HAMAP-Rule" id="MF_02204"/>
    </source>
</evidence>
<dbReference type="Gene3D" id="3.30.1330.60">
    <property type="entry name" value="OmpA-like domain"/>
    <property type="match status" value="1"/>
</dbReference>
<feature type="signal peptide" evidence="10">
    <location>
        <begin position="1"/>
        <end position="24"/>
    </location>
</feature>
<comment type="similarity">
    <text evidence="8">Belongs to the Pal lipoprotein family.</text>
</comment>
<dbReference type="EMBL" id="BAABWN010000004">
    <property type="protein sequence ID" value="GAA6167651.1"/>
    <property type="molecule type" value="Genomic_DNA"/>
</dbReference>
<dbReference type="CDD" id="cd07185">
    <property type="entry name" value="OmpA_C-like"/>
    <property type="match status" value="1"/>
</dbReference>
<keyword evidence="5 8" id="KW-0998">Cell outer membrane</keyword>
<dbReference type="Proteomes" id="UP001465153">
    <property type="component" value="Unassembled WGS sequence"/>
</dbReference>
<organism evidence="12 13">
    <name type="scientific">Sessilibacter corallicola</name>
    <dbReference type="NCBI Taxonomy" id="2904075"/>
    <lineage>
        <taxon>Bacteria</taxon>
        <taxon>Pseudomonadati</taxon>
        <taxon>Pseudomonadota</taxon>
        <taxon>Gammaproteobacteria</taxon>
        <taxon>Cellvibrionales</taxon>
        <taxon>Cellvibrionaceae</taxon>
        <taxon>Sessilibacter</taxon>
    </lineage>
</organism>
<dbReference type="SUPFAM" id="SSF103088">
    <property type="entry name" value="OmpA-like"/>
    <property type="match status" value="1"/>
</dbReference>
<dbReference type="InterPro" id="IPR006664">
    <property type="entry name" value="OMP_bac"/>
</dbReference>
<dbReference type="InterPro" id="IPR036737">
    <property type="entry name" value="OmpA-like_sf"/>
</dbReference>
<dbReference type="PANTHER" id="PTHR30329:SF21">
    <property type="entry name" value="LIPOPROTEIN YIAD-RELATED"/>
    <property type="match status" value="1"/>
</dbReference>
<dbReference type="PANTHER" id="PTHR30329">
    <property type="entry name" value="STATOR ELEMENT OF FLAGELLAR MOTOR COMPLEX"/>
    <property type="match status" value="1"/>
</dbReference>
<evidence type="ECO:0000256" key="10">
    <source>
        <dbReference type="SAM" id="SignalP"/>
    </source>
</evidence>
<feature type="region of interest" description="Disordered" evidence="9">
    <location>
        <begin position="23"/>
        <end position="57"/>
    </location>
</feature>
<keyword evidence="7 8" id="KW-0131">Cell cycle</keyword>
<evidence type="ECO:0000256" key="7">
    <source>
        <dbReference type="ARBA" id="ARBA00023306"/>
    </source>
</evidence>
<keyword evidence="6 8" id="KW-0449">Lipoprotein</keyword>
<protein>
    <recommendedName>
        <fullName evidence="8">Peptidoglycan-associated lipoprotein</fullName>
        <shortName evidence="8">PAL</shortName>
    </recommendedName>
</protein>
<comment type="subunit">
    <text evidence="8">The Tol-Pal system is composed of five core proteins: the inner membrane proteins TolA, TolQ and TolR, the periplasmic protein TolB and the outer membrane protein Pal. They form a network linking the inner and outer membranes and the peptidoglycan layer.</text>
</comment>
<evidence type="ECO:0000256" key="4">
    <source>
        <dbReference type="ARBA" id="ARBA00023139"/>
    </source>
</evidence>
<keyword evidence="13" id="KW-1185">Reference proteome</keyword>
<gene>
    <name evidence="8 12" type="primary">pal</name>
    <name evidence="12" type="ORF">NBRC116591_14610</name>
</gene>
<dbReference type="PROSITE" id="PS01068">
    <property type="entry name" value="OMPA_1"/>
    <property type="match status" value="1"/>
</dbReference>
<evidence type="ECO:0000256" key="9">
    <source>
        <dbReference type="SAM" id="MobiDB-lite"/>
    </source>
</evidence>
<keyword evidence="4 8" id="KW-0564">Palmitate</keyword>
<comment type="caution">
    <text evidence="12">The sequence shown here is derived from an EMBL/GenBank/DDBJ whole genome shotgun (WGS) entry which is preliminary data.</text>
</comment>
<dbReference type="InterPro" id="IPR006690">
    <property type="entry name" value="OMPA-like_CS"/>
</dbReference>
<evidence type="ECO:0000259" key="11">
    <source>
        <dbReference type="PROSITE" id="PS51123"/>
    </source>
</evidence>
<accession>A0ABQ0A7N8</accession>
<evidence type="ECO:0000256" key="6">
    <source>
        <dbReference type="ARBA" id="ARBA00023288"/>
    </source>
</evidence>
<dbReference type="PROSITE" id="PS51257">
    <property type="entry name" value="PROKAR_LIPOPROTEIN"/>
    <property type="match status" value="1"/>
</dbReference>
<feature type="domain" description="OmpA-like" evidence="11">
    <location>
        <begin position="56"/>
        <end position="167"/>
    </location>
</feature>
<comment type="subcellular location">
    <subcellularLocation>
        <location evidence="8">Cell outer membrane</location>
        <topology evidence="8">Lipid-anchor</topology>
    </subcellularLocation>
</comment>
<evidence type="ECO:0000256" key="5">
    <source>
        <dbReference type="ARBA" id="ARBA00023237"/>
    </source>
</evidence>
<keyword evidence="3 8" id="KW-0472">Membrane</keyword>
<evidence type="ECO:0000256" key="3">
    <source>
        <dbReference type="ARBA" id="ARBA00023136"/>
    </source>
</evidence>
<comment type="function">
    <text evidence="8">Part of the Tol-Pal system, which plays a role in outer membrane invagination during cell division and is important for maintaining outer membrane integrity.</text>
</comment>